<gene>
    <name evidence="3" type="ORF">ACAT0790_LOCUS21681</name>
</gene>
<accession>A0A7S1QBB1</accession>
<reference evidence="3" key="1">
    <citation type="submission" date="2021-01" db="EMBL/GenBank/DDBJ databases">
        <authorList>
            <person name="Corre E."/>
            <person name="Pelletier E."/>
            <person name="Niang G."/>
            <person name="Scheremetjew M."/>
            <person name="Finn R."/>
            <person name="Kale V."/>
            <person name="Holt S."/>
            <person name="Cochrane G."/>
            <person name="Meng A."/>
            <person name="Brown T."/>
            <person name="Cohen L."/>
        </authorList>
    </citation>
    <scope>NUCLEOTIDE SEQUENCE</scope>
    <source>
        <strain evidence="3">OF101</strain>
    </source>
</reference>
<feature type="transmembrane region" description="Helical" evidence="2">
    <location>
        <begin position="166"/>
        <end position="187"/>
    </location>
</feature>
<keyword evidence="2" id="KW-0812">Transmembrane</keyword>
<feature type="compositionally biased region" description="Basic and acidic residues" evidence="1">
    <location>
        <begin position="129"/>
        <end position="142"/>
    </location>
</feature>
<keyword evidence="2" id="KW-0472">Membrane</keyword>
<keyword evidence="2" id="KW-1133">Transmembrane helix</keyword>
<evidence type="ECO:0000256" key="1">
    <source>
        <dbReference type="SAM" id="MobiDB-lite"/>
    </source>
</evidence>
<proteinExistence type="predicted"/>
<feature type="compositionally biased region" description="Low complexity" evidence="1">
    <location>
        <begin position="97"/>
        <end position="114"/>
    </location>
</feature>
<evidence type="ECO:0000313" key="3">
    <source>
        <dbReference type="EMBL" id="CAD9130044.1"/>
    </source>
</evidence>
<feature type="region of interest" description="Disordered" evidence="1">
    <location>
        <begin position="85"/>
        <end position="160"/>
    </location>
</feature>
<dbReference type="EMBL" id="HBGE01035771">
    <property type="protein sequence ID" value="CAD9130044.1"/>
    <property type="molecule type" value="Transcribed_RNA"/>
</dbReference>
<evidence type="ECO:0000256" key="2">
    <source>
        <dbReference type="SAM" id="Phobius"/>
    </source>
</evidence>
<dbReference type="AlphaFoldDB" id="A0A7S1QBB1"/>
<sequence length="239" mass="24574">MESLMSPSAASGRLGGRVGIMPLWVQRRGARPAGRCMRSSCARPLAVLVLAACAVASACSAARATAFASAGTGCPMQARRGLGLRRAGRPSCPQGFRRSSPSAGRGRTPPRGARVQMGSSELDAGGGEARAKEGEVEPKAAEETAAAKAPAKEPKGKEDEVEEDRLPYIILAVCAIIAIIGLAVLITQGTSTPLFVLVVLLVAITGGTSLALGGLVLVQKLTEMQRAKEEEAAAEAERS</sequence>
<organism evidence="3">
    <name type="scientific">Alexandrium catenella</name>
    <name type="common">Red tide dinoflagellate</name>
    <name type="synonym">Gonyaulax catenella</name>
    <dbReference type="NCBI Taxonomy" id="2925"/>
    <lineage>
        <taxon>Eukaryota</taxon>
        <taxon>Sar</taxon>
        <taxon>Alveolata</taxon>
        <taxon>Dinophyceae</taxon>
        <taxon>Gonyaulacales</taxon>
        <taxon>Pyrocystaceae</taxon>
        <taxon>Alexandrium</taxon>
    </lineage>
</organism>
<protein>
    <submittedName>
        <fullName evidence="3">Uncharacterized protein</fullName>
    </submittedName>
</protein>
<name>A0A7S1QBB1_ALECA</name>
<feature type="transmembrane region" description="Helical" evidence="2">
    <location>
        <begin position="194"/>
        <end position="218"/>
    </location>
</feature>